<protein>
    <submittedName>
        <fullName evidence="2">Nitrogen fixation protein NifU</fullName>
    </submittedName>
</protein>
<dbReference type="EMBL" id="FWWT01000006">
    <property type="protein sequence ID" value="SMB81275.1"/>
    <property type="molecule type" value="Genomic_DNA"/>
</dbReference>
<dbReference type="Pfam" id="PF01592">
    <property type="entry name" value="NifU_N"/>
    <property type="match status" value="1"/>
</dbReference>
<dbReference type="CDD" id="cd06664">
    <property type="entry name" value="IscU_like"/>
    <property type="match status" value="1"/>
</dbReference>
<evidence type="ECO:0000259" key="1">
    <source>
        <dbReference type="Pfam" id="PF01592"/>
    </source>
</evidence>
<dbReference type="Gene3D" id="3.90.1010.10">
    <property type="match status" value="1"/>
</dbReference>
<accession>A0A1W1UJH3</accession>
<dbReference type="SUPFAM" id="SSF82649">
    <property type="entry name" value="SufE/NifU"/>
    <property type="match status" value="1"/>
</dbReference>
<name>A0A1W1UJH3_DESTI</name>
<sequence length="139" mass="15152">MNSSLDDFIKEVEEEIWSEFSEVAVDHMSKPRNLGPMEEDGNVGFITGDCGDSIKIWLKIKDDLIEKISFMTDGCGTTVAAGSMTTELAKGKSINDSLLITPVIVLEELGGFPEDSVHCAVLATNALHDAINNYKNTKK</sequence>
<dbReference type="GO" id="GO:0005506">
    <property type="term" value="F:iron ion binding"/>
    <property type="evidence" value="ECO:0007669"/>
    <property type="project" value="InterPro"/>
</dbReference>
<dbReference type="GO" id="GO:0051536">
    <property type="term" value="F:iron-sulfur cluster binding"/>
    <property type="evidence" value="ECO:0007669"/>
    <property type="project" value="InterPro"/>
</dbReference>
<dbReference type="AlphaFoldDB" id="A0A1W1UJH3"/>
<keyword evidence="3" id="KW-1185">Reference proteome</keyword>
<dbReference type="InterPro" id="IPR002871">
    <property type="entry name" value="NIF_FeS_clus_asmbl_NifU_N"/>
</dbReference>
<dbReference type="STRING" id="656914.SAMN00017405_2052"/>
<dbReference type="Proteomes" id="UP000192731">
    <property type="component" value="Unassembled WGS sequence"/>
</dbReference>
<dbReference type="OrthoDB" id="9804157at2"/>
<reference evidence="2 3" key="1">
    <citation type="submission" date="2017-04" db="EMBL/GenBank/DDBJ databases">
        <authorList>
            <person name="Afonso C.L."/>
            <person name="Miller P.J."/>
            <person name="Scott M.A."/>
            <person name="Spackman E."/>
            <person name="Goraichik I."/>
            <person name="Dimitrov K.M."/>
            <person name="Suarez D.L."/>
            <person name="Swayne D.E."/>
        </authorList>
    </citation>
    <scope>NUCLEOTIDE SEQUENCE [LARGE SCALE GENOMIC DNA]</scope>
    <source>
        <strain evidence="2 3">DSM 11270</strain>
    </source>
</reference>
<feature type="domain" description="NIF system FeS cluster assembly NifU N-terminal" evidence="1">
    <location>
        <begin position="20"/>
        <end position="138"/>
    </location>
</feature>
<evidence type="ECO:0000313" key="2">
    <source>
        <dbReference type="EMBL" id="SMB81275.1"/>
    </source>
</evidence>
<dbReference type="RefSeq" id="WP_084052082.1">
    <property type="nucleotide sequence ID" value="NZ_FWWT01000006.1"/>
</dbReference>
<organism evidence="2 3">
    <name type="scientific">Desulfonispora thiosulfatigenes DSM 11270</name>
    <dbReference type="NCBI Taxonomy" id="656914"/>
    <lineage>
        <taxon>Bacteria</taxon>
        <taxon>Bacillati</taxon>
        <taxon>Bacillota</taxon>
        <taxon>Clostridia</taxon>
        <taxon>Eubacteriales</taxon>
        <taxon>Peptococcaceae</taxon>
        <taxon>Desulfonispora</taxon>
    </lineage>
</organism>
<proteinExistence type="predicted"/>
<gene>
    <name evidence="2" type="ORF">SAMN00017405_2052</name>
</gene>
<dbReference type="GO" id="GO:0016226">
    <property type="term" value="P:iron-sulfur cluster assembly"/>
    <property type="evidence" value="ECO:0007669"/>
    <property type="project" value="InterPro"/>
</dbReference>
<dbReference type="PANTHER" id="PTHR10093">
    <property type="entry name" value="IRON-SULFUR CLUSTER ASSEMBLY ENZYME NIFU HOMOLOG"/>
    <property type="match status" value="1"/>
</dbReference>
<evidence type="ECO:0000313" key="3">
    <source>
        <dbReference type="Proteomes" id="UP000192731"/>
    </source>
</evidence>